<dbReference type="EMBL" id="KZ819290">
    <property type="protein sequence ID" value="PWN98778.1"/>
    <property type="molecule type" value="Genomic_DNA"/>
</dbReference>
<dbReference type="OrthoDB" id="544685at2759"/>
<accession>A0A316ZCK9</accession>
<feature type="region of interest" description="Disordered" evidence="2">
    <location>
        <begin position="59"/>
        <end position="176"/>
    </location>
</feature>
<protein>
    <recommendedName>
        <fullName evidence="4">EF-hand domain-containing protein</fullName>
    </recommendedName>
</protein>
<dbReference type="AlphaFoldDB" id="A0A316ZCK9"/>
<evidence type="ECO:0000259" key="4">
    <source>
        <dbReference type="PROSITE" id="PS50222"/>
    </source>
</evidence>
<keyword evidence="1" id="KW-0106">Calcium</keyword>
<dbReference type="PROSITE" id="PS50222">
    <property type="entry name" value="EF_HAND_2"/>
    <property type="match status" value="1"/>
</dbReference>
<dbReference type="GO" id="GO:0005509">
    <property type="term" value="F:calcium ion binding"/>
    <property type="evidence" value="ECO:0007669"/>
    <property type="project" value="InterPro"/>
</dbReference>
<dbReference type="PROSITE" id="PS00018">
    <property type="entry name" value="EF_HAND_1"/>
    <property type="match status" value="1"/>
</dbReference>
<organism evidence="5 6">
    <name type="scientific">Tilletiopsis washingtonensis</name>
    <dbReference type="NCBI Taxonomy" id="58919"/>
    <lineage>
        <taxon>Eukaryota</taxon>
        <taxon>Fungi</taxon>
        <taxon>Dikarya</taxon>
        <taxon>Basidiomycota</taxon>
        <taxon>Ustilaginomycotina</taxon>
        <taxon>Exobasidiomycetes</taxon>
        <taxon>Entylomatales</taxon>
        <taxon>Entylomatales incertae sedis</taxon>
        <taxon>Tilletiopsis</taxon>
    </lineage>
</organism>
<feature type="compositionally biased region" description="Low complexity" evidence="2">
    <location>
        <begin position="61"/>
        <end position="95"/>
    </location>
</feature>
<dbReference type="InterPro" id="IPR002048">
    <property type="entry name" value="EF_hand_dom"/>
</dbReference>
<dbReference type="InterPro" id="IPR018247">
    <property type="entry name" value="EF_Hand_1_Ca_BS"/>
</dbReference>
<dbReference type="RefSeq" id="XP_025599057.1">
    <property type="nucleotide sequence ID" value="XM_025742109.1"/>
</dbReference>
<feature type="compositionally biased region" description="Low complexity" evidence="2">
    <location>
        <begin position="982"/>
        <end position="1005"/>
    </location>
</feature>
<dbReference type="Proteomes" id="UP000245946">
    <property type="component" value="Unassembled WGS sequence"/>
</dbReference>
<dbReference type="SUPFAM" id="SSF50182">
    <property type="entry name" value="Sm-like ribonucleoproteins"/>
    <property type="match status" value="1"/>
</dbReference>
<evidence type="ECO:0000256" key="3">
    <source>
        <dbReference type="SAM" id="Phobius"/>
    </source>
</evidence>
<feature type="domain" description="EF-hand" evidence="4">
    <location>
        <begin position="661"/>
        <end position="696"/>
    </location>
</feature>
<feature type="transmembrane region" description="Helical" evidence="3">
    <location>
        <begin position="419"/>
        <end position="440"/>
    </location>
</feature>
<keyword evidence="3" id="KW-0812">Transmembrane</keyword>
<feature type="compositionally biased region" description="Polar residues" evidence="2">
    <location>
        <begin position="102"/>
        <end position="111"/>
    </location>
</feature>
<proteinExistence type="predicted"/>
<gene>
    <name evidence="5" type="ORF">FA09DRAFT_329273</name>
</gene>
<dbReference type="GeneID" id="37269653"/>
<dbReference type="SUPFAM" id="SSF47473">
    <property type="entry name" value="EF-hand"/>
    <property type="match status" value="1"/>
</dbReference>
<keyword evidence="3" id="KW-1133">Transmembrane helix</keyword>
<evidence type="ECO:0000256" key="2">
    <source>
        <dbReference type="SAM" id="MobiDB-lite"/>
    </source>
</evidence>
<dbReference type="PANTHER" id="PTHR31323">
    <property type="entry name" value="MECHANOSENSITIVE ION CHANNEL PROTEIN MSY2"/>
    <property type="match status" value="1"/>
</dbReference>
<feature type="transmembrane region" description="Helical" evidence="3">
    <location>
        <begin position="269"/>
        <end position="298"/>
    </location>
</feature>
<feature type="transmembrane region" description="Helical" evidence="3">
    <location>
        <begin position="324"/>
        <end position="355"/>
    </location>
</feature>
<feature type="transmembrane region" description="Helical" evidence="3">
    <location>
        <begin position="717"/>
        <end position="736"/>
    </location>
</feature>
<dbReference type="GO" id="GO:0016020">
    <property type="term" value="C:membrane"/>
    <property type="evidence" value="ECO:0007669"/>
    <property type="project" value="InterPro"/>
</dbReference>
<sequence>MSRSFGREHDADVRAAAADAAAVYDALGPASPPYRPSEPHLARHDAHELYEQALQPEAPAHHAGTPAAAAGAQDLSLSHSNSLSSSDARAPASDAGMPPNYASRTDLSSAYSALDKGKAPSPPSTSQAPTALHPHVVPSGAAVPRNGPRIAVTDPLADMRSRNLSHPEGLGARSDLPRNMRLDLQRAAAAAAAADGLPQSSSGAPPVRPGMSRRDSNASSIEGEEDTQFDDFDWSDDEGLEDSAKLEEEEQRRLDLLKKRRGRLAPSKVIRWLFTSFAGNFILSASLAVPAIVIQYVYRPQGGVEESAPDAAHRDFVADNIQAWFTWAALGLFVSWILHAFVEILPAAFIALVRLAWGNVSQRILSFAEFYDAIKYWIKMVFYAAWSWGSWALIFGRIWGLYSQQNPATESRAAYLYRIYQVVEFFFFLILIISVEQILVKSIALSFHRSAFAERISEVTKALETVDRLKDYRPKLYPTHGKAGSTFGLAGSTFGMRTGARTPGRSPMMAYVEDEYAGDHEGGAATPRSTSGGKSGFWSKKHAQKRPAPTVMPTPDDAAGTLPAHGTSRSAPPSTPKTAVGRAVANGASTVRSKAATASQLARIAMDDPFNLLKQSSVGQVAADVNSPAEAKRLARSIFTAFRGHHKRSYLVPSDFNAAFKTPEEARAAFSIFDRDANGDISASEIKTTIISTYKERRFLTRSMQDVHHAVNQLDRILLCIAAIILLFVGLAIFNIEVGSSLTTFYSLAIAGAFIFKETFSNVFDSIVFIFVTHPYDTGDRICLGEDVMSVKKMSLLSSEFTLWNGTNIYIANELLSQMLIVNYRRSGYQWESATMQVAYDTPLETLDAVQADLIHWLQTEPERMFEPSTAIVPQSIDYMRSIEVTIGMTQRANWQDWGARWARRNAFFAALTYYMKKHGVRFTAANQPIVYWADDAAQLPPTYEGSAAAPRAADGEADGDGIGMRYTLQDDFQPSPPPSPTTAAAQAATSGGVTPAATSGTTTPRAPPAPKPKAYMGFTPPADELDGTAGMRMRRARTKRGAFAMQGGDG</sequence>
<dbReference type="Pfam" id="PF00924">
    <property type="entry name" value="MS_channel_2nd"/>
    <property type="match status" value="1"/>
</dbReference>
<feature type="region of interest" description="Disordered" evidence="2">
    <location>
        <begin position="519"/>
        <end position="592"/>
    </location>
</feature>
<dbReference type="PANTHER" id="PTHR31323:SF1">
    <property type="entry name" value="MECHANOSENSITIVE ION CHANNEL PROTEIN"/>
    <property type="match status" value="1"/>
</dbReference>
<keyword evidence="6" id="KW-1185">Reference proteome</keyword>
<dbReference type="InterPro" id="IPR006685">
    <property type="entry name" value="MscS_channel_2nd"/>
</dbReference>
<dbReference type="Pfam" id="PF25886">
    <property type="entry name" value="Msy1"/>
    <property type="match status" value="1"/>
</dbReference>
<reference evidence="5 6" key="1">
    <citation type="journal article" date="2018" name="Mol. Biol. Evol.">
        <title>Broad Genomic Sampling Reveals a Smut Pathogenic Ancestry of the Fungal Clade Ustilaginomycotina.</title>
        <authorList>
            <person name="Kijpornyongpan T."/>
            <person name="Mondo S.J."/>
            <person name="Barry K."/>
            <person name="Sandor L."/>
            <person name="Lee J."/>
            <person name="Lipzen A."/>
            <person name="Pangilinan J."/>
            <person name="LaButti K."/>
            <person name="Hainaut M."/>
            <person name="Henrissat B."/>
            <person name="Grigoriev I.V."/>
            <person name="Spatafora J.W."/>
            <person name="Aime M.C."/>
        </authorList>
    </citation>
    <scope>NUCLEOTIDE SEQUENCE [LARGE SCALE GENOMIC DNA]</scope>
    <source>
        <strain evidence="5 6">MCA 4186</strain>
    </source>
</reference>
<keyword evidence="3" id="KW-0472">Membrane</keyword>
<dbReference type="GO" id="GO:0006874">
    <property type="term" value="P:intracellular calcium ion homeostasis"/>
    <property type="evidence" value="ECO:0007669"/>
    <property type="project" value="TreeGrafter"/>
</dbReference>
<evidence type="ECO:0000313" key="5">
    <source>
        <dbReference type="EMBL" id="PWN98778.1"/>
    </source>
</evidence>
<dbReference type="InterPro" id="IPR010920">
    <property type="entry name" value="LSM_dom_sf"/>
</dbReference>
<dbReference type="GO" id="GO:0005262">
    <property type="term" value="F:calcium channel activity"/>
    <property type="evidence" value="ECO:0007669"/>
    <property type="project" value="TreeGrafter"/>
</dbReference>
<feature type="region of interest" description="Disordered" evidence="2">
    <location>
        <begin position="191"/>
        <end position="246"/>
    </location>
</feature>
<dbReference type="Gene3D" id="1.10.238.10">
    <property type="entry name" value="EF-hand"/>
    <property type="match status" value="1"/>
</dbReference>
<name>A0A316ZCK9_9BASI</name>
<dbReference type="InterPro" id="IPR058650">
    <property type="entry name" value="Msy1/2-like"/>
</dbReference>
<feature type="transmembrane region" description="Helical" evidence="3">
    <location>
        <begin position="376"/>
        <end position="399"/>
    </location>
</feature>
<dbReference type="InterPro" id="IPR011992">
    <property type="entry name" value="EF-hand-dom_pair"/>
</dbReference>
<evidence type="ECO:0000256" key="1">
    <source>
        <dbReference type="ARBA" id="ARBA00022837"/>
    </source>
</evidence>
<evidence type="ECO:0000313" key="6">
    <source>
        <dbReference type="Proteomes" id="UP000245946"/>
    </source>
</evidence>
<feature type="region of interest" description="Disordered" evidence="2">
    <location>
        <begin position="944"/>
        <end position="1051"/>
    </location>
</feature>
<feature type="compositionally biased region" description="Acidic residues" evidence="2">
    <location>
        <begin position="222"/>
        <end position="241"/>
    </location>
</feature>